<gene>
    <name evidence="1" type="ORF">TPAB3V08_LOCUS14540</name>
</gene>
<sequence length="104" mass="12362">MSDFPYNALHMLDYPYDALHMSDFPYDALHMSDFPHDALHMSYFPHDALHIRNAPDQVDDKKEQPLLLNCHQRKTLTRLTALMKLLEDQDRLDMLVFNRKFLTT</sequence>
<evidence type="ECO:0000313" key="2">
    <source>
        <dbReference type="Proteomes" id="UP001153148"/>
    </source>
</evidence>
<dbReference type="Proteomes" id="UP001153148">
    <property type="component" value="Unassembled WGS sequence"/>
</dbReference>
<organism evidence="1 2">
    <name type="scientific">Timema podura</name>
    <name type="common">Walking stick</name>
    <dbReference type="NCBI Taxonomy" id="61482"/>
    <lineage>
        <taxon>Eukaryota</taxon>
        <taxon>Metazoa</taxon>
        <taxon>Ecdysozoa</taxon>
        <taxon>Arthropoda</taxon>
        <taxon>Hexapoda</taxon>
        <taxon>Insecta</taxon>
        <taxon>Pterygota</taxon>
        <taxon>Neoptera</taxon>
        <taxon>Polyneoptera</taxon>
        <taxon>Phasmatodea</taxon>
        <taxon>Timematodea</taxon>
        <taxon>Timematoidea</taxon>
        <taxon>Timematidae</taxon>
        <taxon>Timema</taxon>
    </lineage>
</organism>
<feature type="non-terminal residue" evidence="1">
    <location>
        <position position="104"/>
    </location>
</feature>
<reference evidence="1" key="1">
    <citation type="submission" date="2021-03" db="EMBL/GenBank/DDBJ databases">
        <authorList>
            <person name="Tran Van P."/>
        </authorList>
    </citation>
    <scope>NUCLEOTIDE SEQUENCE</scope>
</reference>
<evidence type="ECO:0000313" key="1">
    <source>
        <dbReference type="EMBL" id="CAG2067597.1"/>
    </source>
</evidence>
<accession>A0ABN7PPU2</accession>
<keyword evidence="2" id="KW-1185">Reference proteome</keyword>
<proteinExistence type="predicted"/>
<comment type="caution">
    <text evidence="1">The sequence shown here is derived from an EMBL/GenBank/DDBJ whole genome shotgun (WGS) entry which is preliminary data.</text>
</comment>
<dbReference type="EMBL" id="CAJPIN010071756">
    <property type="protein sequence ID" value="CAG2067597.1"/>
    <property type="molecule type" value="Genomic_DNA"/>
</dbReference>
<name>A0ABN7PPU2_TIMPD</name>
<protein>
    <submittedName>
        <fullName evidence="1">Uncharacterized protein</fullName>
    </submittedName>
</protein>